<reference evidence="7 8" key="1">
    <citation type="submission" date="2019-12" db="EMBL/GenBank/DDBJ databases">
        <title>Novel species isolated from a subtropical stream in China.</title>
        <authorList>
            <person name="Lu H."/>
        </authorList>
    </citation>
    <scope>NUCLEOTIDE SEQUENCE [LARGE SCALE GENOMIC DNA]</scope>
    <source>
        <strain evidence="7 8">FT127W</strain>
    </source>
</reference>
<feature type="transmembrane region" description="Helical" evidence="6">
    <location>
        <begin position="365"/>
        <end position="385"/>
    </location>
</feature>
<name>A0A7X4KLW0_9BURK</name>
<keyword evidence="3 6" id="KW-0812">Transmembrane</keyword>
<feature type="transmembrane region" description="Helical" evidence="6">
    <location>
        <begin position="421"/>
        <end position="440"/>
    </location>
</feature>
<dbReference type="EMBL" id="WWCU01000007">
    <property type="protein sequence ID" value="MYN07453.1"/>
    <property type="molecule type" value="Genomic_DNA"/>
</dbReference>
<feature type="transmembrane region" description="Helical" evidence="6">
    <location>
        <begin position="452"/>
        <end position="474"/>
    </location>
</feature>
<accession>A0A7X4KLW0</accession>
<comment type="subcellular location">
    <subcellularLocation>
        <location evidence="1">Cell membrane</location>
        <topology evidence="1">Multi-pass membrane protein</topology>
    </subcellularLocation>
</comment>
<dbReference type="GO" id="GO:0005886">
    <property type="term" value="C:plasma membrane"/>
    <property type="evidence" value="ECO:0007669"/>
    <property type="project" value="UniProtKB-SubCell"/>
</dbReference>
<evidence type="ECO:0000313" key="8">
    <source>
        <dbReference type="Proteomes" id="UP000450676"/>
    </source>
</evidence>
<dbReference type="Proteomes" id="UP000450676">
    <property type="component" value="Unassembled WGS sequence"/>
</dbReference>
<keyword evidence="2" id="KW-1003">Cell membrane</keyword>
<comment type="caution">
    <text evidence="7">The sequence shown here is derived from an EMBL/GenBank/DDBJ whole genome shotgun (WGS) entry which is preliminary data.</text>
</comment>
<feature type="transmembrane region" description="Helical" evidence="6">
    <location>
        <begin position="480"/>
        <end position="501"/>
    </location>
</feature>
<keyword evidence="5 6" id="KW-0472">Membrane</keyword>
<dbReference type="InterPro" id="IPR002797">
    <property type="entry name" value="Polysacc_synth"/>
</dbReference>
<sequence length="528" mass="57727">MSENYSGRAFNHSIAYYVGGRFLNALAAFFILIWIARQLPENQYINYVAAYSIIEMGIVLSGFGMEWVTGIYIPQIRMHASGRDLYRFVWQSAALQALLLAGGALILFFTAPLLTAWLGLRDAQGVLRLYAGVMLIEGVSRVFRDQLLSSLLLQKAGQASQLLRNVALAGYAVLAFSHEEWRNAHALAVGELIASSGSLLVAAWCLQRHLWPLRAQAGRPAAAQPAATAGMPGAEPAWAMPAWRDMLRVGRNAWLSNIANLTWSWQAVILLATRTLGPEAAAPLGFARNLAEQVRKYLPSEFLLGIVRTLLVVRYAAEKDKDKLGLRAGLIYKVNLLCLLPLLVLCAVRGAELAAFLSKGRYPDAHWLLTGWLAVLVVLAHRRLTDLMAHTLGRSSATTRANFVLLLTPLALLLVAPQQRWSWLFAVLALAETVYSALVLRQLRTPDWHYRLHWSGLAKYLVAGLLAAMVLASLPGGADAFHLALALCAATGVSWGVLLLLRPLSAAELALLPARALRLLRQSPAVSS</sequence>
<dbReference type="RefSeq" id="WP_161071809.1">
    <property type="nucleotide sequence ID" value="NZ_WWCU01000007.1"/>
</dbReference>
<dbReference type="Pfam" id="PF01943">
    <property type="entry name" value="Polysacc_synt"/>
    <property type="match status" value="1"/>
</dbReference>
<evidence type="ECO:0000256" key="2">
    <source>
        <dbReference type="ARBA" id="ARBA00022475"/>
    </source>
</evidence>
<dbReference type="PANTHER" id="PTHR30250">
    <property type="entry name" value="PST FAMILY PREDICTED COLANIC ACID TRANSPORTER"/>
    <property type="match status" value="1"/>
</dbReference>
<gene>
    <name evidence="7" type="ORF">GTP77_08870</name>
</gene>
<evidence type="ECO:0000256" key="1">
    <source>
        <dbReference type="ARBA" id="ARBA00004651"/>
    </source>
</evidence>
<dbReference type="AlphaFoldDB" id="A0A7X4KLW0"/>
<evidence type="ECO:0000313" key="7">
    <source>
        <dbReference type="EMBL" id="MYN07453.1"/>
    </source>
</evidence>
<protein>
    <submittedName>
        <fullName evidence="7">Oligosaccharide flippase family protein</fullName>
    </submittedName>
</protein>
<feature type="transmembrane region" description="Helical" evidence="6">
    <location>
        <begin position="14"/>
        <end position="36"/>
    </location>
</feature>
<evidence type="ECO:0000256" key="3">
    <source>
        <dbReference type="ARBA" id="ARBA00022692"/>
    </source>
</evidence>
<organism evidence="7 8">
    <name type="scientific">Pseudoduganella aquatica</name>
    <dbReference type="NCBI Taxonomy" id="2660641"/>
    <lineage>
        <taxon>Bacteria</taxon>
        <taxon>Pseudomonadati</taxon>
        <taxon>Pseudomonadota</taxon>
        <taxon>Betaproteobacteria</taxon>
        <taxon>Burkholderiales</taxon>
        <taxon>Oxalobacteraceae</taxon>
        <taxon>Telluria group</taxon>
        <taxon>Pseudoduganella</taxon>
    </lineage>
</organism>
<feature type="transmembrane region" description="Helical" evidence="6">
    <location>
        <begin position="329"/>
        <end position="350"/>
    </location>
</feature>
<dbReference type="PANTHER" id="PTHR30250:SF11">
    <property type="entry name" value="O-ANTIGEN TRANSPORTER-RELATED"/>
    <property type="match status" value="1"/>
</dbReference>
<keyword evidence="4 6" id="KW-1133">Transmembrane helix</keyword>
<feature type="transmembrane region" description="Helical" evidence="6">
    <location>
        <begin position="397"/>
        <end position="415"/>
    </location>
</feature>
<feature type="transmembrane region" description="Helical" evidence="6">
    <location>
        <begin position="93"/>
        <end position="120"/>
    </location>
</feature>
<evidence type="ECO:0000256" key="6">
    <source>
        <dbReference type="SAM" id="Phobius"/>
    </source>
</evidence>
<evidence type="ECO:0000256" key="5">
    <source>
        <dbReference type="ARBA" id="ARBA00023136"/>
    </source>
</evidence>
<dbReference type="InterPro" id="IPR050833">
    <property type="entry name" value="Poly_Biosynth_Transport"/>
</dbReference>
<evidence type="ECO:0000256" key="4">
    <source>
        <dbReference type="ARBA" id="ARBA00022989"/>
    </source>
</evidence>
<keyword evidence="8" id="KW-1185">Reference proteome</keyword>
<feature type="transmembrane region" description="Helical" evidence="6">
    <location>
        <begin position="48"/>
        <end position="73"/>
    </location>
</feature>
<proteinExistence type="predicted"/>